<evidence type="ECO:0000313" key="3">
    <source>
        <dbReference type="Proteomes" id="UP000607397"/>
    </source>
</evidence>
<protein>
    <submittedName>
        <fullName evidence="2">Rhodanese-related sulfurtransferase</fullName>
    </submittedName>
</protein>
<dbReference type="InterPro" id="IPR001763">
    <property type="entry name" value="Rhodanese-like_dom"/>
</dbReference>
<feature type="domain" description="Rhodanese" evidence="1">
    <location>
        <begin position="24"/>
        <end position="116"/>
    </location>
</feature>
<evidence type="ECO:0000259" key="1">
    <source>
        <dbReference type="PROSITE" id="PS50206"/>
    </source>
</evidence>
<comment type="caution">
    <text evidence="2">The sequence shown here is derived from an EMBL/GenBank/DDBJ whole genome shotgun (WGS) entry which is preliminary data.</text>
</comment>
<dbReference type="AlphaFoldDB" id="A0A8K1ZYI6"/>
<evidence type="ECO:0000313" key="2">
    <source>
        <dbReference type="EMBL" id="NCJ07514.1"/>
    </source>
</evidence>
<dbReference type="InterPro" id="IPR036873">
    <property type="entry name" value="Rhodanese-like_dom_sf"/>
</dbReference>
<reference evidence="2" key="1">
    <citation type="submission" date="2019-12" db="EMBL/GenBank/DDBJ databases">
        <title>High-Quality draft genome sequences of three cyanobacteria isolated from the limestone walls of the Old Cathedral of Coimbra.</title>
        <authorList>
            <person name="Tiago I."/>
            <person name="Soares F."/>
            <person name="Portugal A."/>
        </authorList>
    </citation>
    <scope>NUCLEOTIDE SEQUENCE [LARGE SCALE GENOMIC DNA]</scope>
    <source>
        <strain evidence="2">C</strain>
    </source>
</reference>
<organism evidence="2 3">
    <name type="scientific">Petrachloros mirabilis ULC683</name>
    <dbReference type="NCBI Taxonomy" id="2781853"/>
    <lineage>
        <taxon>Bacteria</taxon>
        <taxon>Bacillati</taxon>
        <taxon>Cyanobacteriota</taxon>
        <taxon>Cyanophyceae</taxon>
        <taxon>Synechococcales</taxon>
        <taxon>Petrachlorosaceae</taxon>
        <taxon>Petrachloros</taxon>
        <taxon>Petrachloros mirabilis</taxon>
    </lineage>
</organism>
<dbReference type="PROSITE" id="PS50206">
    <property type="entry name" value="RHODANESE_3"/>
    <property type="match status" value="1"/>
</dbReference>
<proteinExistence type="predicted"/>
<dbReference type="PANTHER" id="PTHR43629">
    <property type="entry name" value="PEPTIDYL-PROLYL CIS-TRANS ISOMERASE"/>
    <property type="match status" value="1"/>
</dbReference>
<dbReference type="Gene3D" id="3.40.250.10">
    <property type="entry name" value="Rhodanese-like domain"/>
    <property type="match status" value="1"/>
</dbReference>
<dbReference type="SUPFAM" id="SSF52821">
    <property type="entry name" value="Rhodanese/Cell cycle control phosphatase"/>
    <property type="match status" value="1"/>
</dbReference>
<dbReference type="PANTHER" id="PTHR43629:SF2">
    <property type="entry name" value="RHODANESE-LIKE_PPIC DOMAIN-CONTAINING PROTEIN 12, CHLOROPLASTIC"/>
    <property type="match status" value="1"/>
</dbReference>
<dbReference type="RefSeq" id="WP_161825993.1">
    <property type="nucleotide sequence ID" value="NZ_WVIC01000027.1"/>
</dbReference>
<name>A0A8K1ZYI6_9CYAN</name>
<dbReference type="Proteomes" id="UP000607397">
    <property type="component" value="Unassembled WGS sequence"/>
</dbReference>
<dbReference type="EMBL" id="WVIC01000027">
    <property type="protein sequence ID" value="NCJ07514.1"/>
    <property type="molecule type" value="Genomic_DNA"/>
</dbReference>
<sequence>MTTLRSDSIPELSVESLAHILASLDHPTQLVDVREASELDLVQLPGFMHLPLSQFPVWSETIHAQLDAQTRTIVICHHGMRSAQMCAWLIQQGFTQVENVIGGIDAYALRVDASLPRY</sequence>
<keyword evidence="3" id="KW-1185">Reference proteome</keyword>
<gene>
    <name evidence="2" type="ORF">GS597_13550</name>
</gene>
<accession>A0A8K1ZYI6</accession>
<dbReference type="Pfam" id="PF00581">
    <property type="entry name" value="Rhodanese"/>
    <property type="match status" value="1"/>
</dbReference>
<dbReference type="SMART" id="SM00450">
    <property type="entry name" value="RHOD"/>
    <property type="match status" value="1"/>
</dbReference>
<dbReference type="InterPro" id="IPR052204">
    <property type="entry name" value="PpiC/parvulin_rotamase"/>
</dbReference>